<accession>A0A139X318</accession>
<name>A0A139X318_9CYAN</name>
<dbReference type="Proteomes" id="UP000076925">
    <property type="component" value="Unassembled WGS sequence"/>
</dbReference>
<dbReference type="AlphaFoldDB" id="A0A139X318"/>
<reference evidence="1 2" key="1">
    <citation type="journal article" date="2013" name="Genome Biol. Evol.">
        <title>Genomes of Stigonematalean cyanobacteria (subsection V) and the evolution of oxygenic photosynthesis from prokaryotes to plastids.</title>
        <authorList>
            <person name="Dagan T."/>
            <person name="Roettger M."/>
            <person name="Stucken K."/>
            <person name="Landan G."/>
            <person name="Koch R."/>
            <person name="Major P."/>
            <person name="Gould S.B."/>
            <person name="Goremykin V.V."/>
            <person name="Rippka R."/>
            <person name="Tandeau de Marsac N."/>
            <person name="Gugger M."/>
            <person name="Lockhart P.J."/>
            <person name="Allen J.F."/>
            <person name="Brune I."/>
            <person name="Maus I."/>
            <person name="Puhler A."/>
            <person name="Martin W.F."/>
        </authorList>
    </citation>
    <scope>NUCLEOTIDE SEQUENCE [LARGE SCALE GENOMIC DNA]</scope>
    <source>
        <strain evidence="1 2">PCC 7110</strain>
    </source>
</reference>
<sequence length="69" mass="8199">MLEQWRDYVRQWNNHAPLPERLISTHIIATLAKRPYRVNQPNKAFERLLASRGKTIQDLPDSFRPQKTS</sequence>
<comment type="caution">
    <text evidence="1">The sequence shown here is derived from an EMBL/GenBank/DDBJ whole genome shotgun (WGS) entry which is preliminary data.</text>
</comment>
<organism evidence="1 2">
    <name type="scientific">Scytonema hofmannii PCC 7110</name>
    <dbReference type="NCBI Taxonomy" id="128403"/>
    <lineage>
        <taxon>Bacteria</taxon>
        <taxon>Bacillati</taxon>
        <taxon>Cyanobacteriota</taxon>
        <taxon>Cyanophyceae</taxon>
        <taxon>Nostocales</taxon>
        <taxon>Scytonemataceae</taxon>
        <taxon>Scytonema</taxon>
    </lineage>
</organism>
<proteinExistence type="predicted"/>
<protein>
    <submittedName>
        <fullName evidence="1">Uncharacterized protein</fullName>
    </submittedName>
</protein>
<evidence type="ECO:0000313" key="2">
    <source>
        <dbReference type="Proteomes" id="UP000076925"/>
    </source>
</evidence>
<gene>
    <name evidence="1" type="ORF">WA1_34035</name>
</gene>
<dbReference type="EMBL" id="ANNX02000036">
    <property type="protein sequence ID" value="KYC39012.1"/>
    <property type="molecule type" value="Genomic_DNA"/>
</dbReference>
<keyword evidence="2" id="KW-1185">Reference proteome</keyword>
<evidence type="ECO:0000313" key="1">
    <source>
        <dbReference type="EMBL" id="KYC39012.1"/>
    </source>
</evidence>